<feature type="region of interest" description="Disordered" evidence="1">
    <location>
        <begin position="51"/>
        <end position="71"/>
    </location>
</feature>
<organism evidence="3 4">
    <name type="scientific">Fusarium torreyae</name>
    <dbReference type="NCBI Taxonomy" id="1237075"/>
    <lineage>
        <taxon>Eukaryota</taxon>
        <taxon>Fungi</taxon>
        <taxon>Dikarya</taxon>
        <taxon>Ascomycota</taxon>
        <taxon>Pezizomycotina</taxon>
        <taxon>Sordariomycetes</taxon>
        <taxon>Hypocreomycetidae</taxon>
        <taxon>Hypocreales</taxon>
        <taxon>Nectriaceae</taxon>
        <taxon>Fusarium</taxon>
    </lineage>
</organism>
<gene>
    <name evidence="3" type="ORF">NW762_008506</name>
</gene>
<proteinExistence type="predicted"/>
<dbReference type="EMBL" id="JAOQAZ010000017">
    <property type="protein sequence ID" value="KAJ4257386.1"/>
    <property type="molecule type" value="Genomic_DNA"/>
</dbReference>
<reference evidence="3" key="1">
    <citation type="submission" date="2022-09" db="EMBL/GenBank/DDBJ databases">
        <title>Fusarium specimens isolated from Avocado Roots.</title>
        <authorList>
            <person name="Stajich J."/>
            <person name="Roper C."/>
            <person name="Heimlech-Rivalta G."/>
        </authorList>
    </citation>
    <scope>NUCLEOTIDE SEQUENCE</scope>
    <source>
        <strain evidence="3">CF00136</strain>
    </source>
</reference>
<keyword evidence="2" id="KW-1133">Transmembrane helix</keyword>
<evidence type="ECO:0000256" key="2">
    <source>
        <dbReference type="SAM" id="Phobius"/>
    </source>
</evidence>
<dbReference type="AlphaFoldDB" id="A0A9W8RZ42"/>
<dbReference type="Proteomes" id="UP001152049">
    <property type="component" value="Unassembled WGS sequence"/>
</dbReference>
<keyword evidence="2" id="KW-0472">Membrane</keyword>
<protein>
    <submittedName>
        <fullName evidence="3">Uncharacterized protein</fullName>
    </submittedName>
</protein>
<keyword evidence="4" id="KW-1185">Reference proteome</keyword>
<sequence length="71" mass="8404">MIAFRDPVDMKTPVPQITFEGFFFLMLVFCLAFYICMAKIHEEIKDMQAQRARELAREQATEHADEHEHDD</sequence>
<feature type="transmembrane region" description="Helical" evidence="2">
    <location>
        <begin position="17"/>
        <end position="37"/>
    </location>
</feature>
<evidence type="ECO:0000313" key="4">
    <source>
        <dbReference type="Proteomes" id="UP001152049"/>
    </source>
</evidence>
<accession>A0A9W8RZ42</accession>
<name>A0A9W8RZ42_9HYPO</name>
<keyword evidence="2" id="KW-0812">Transmembrane</keyword>
<evidence type="ECO:0000313" key="3">
    <source>
        <dbReference type="EMBL" id="KAJ4257386.1"/>
    </source>
</evidence>
<comment type="caution">
    <text evidence="3">The sequence shown here is derived from an EMBL/GenBank/DDBJ whole genome shotgun (WGS) entry which is preliminary data.</text>
</comment>
<evidence type="ECO:0000256" key="1">
    <source>
        <dbReference type="SAM" id="MobiDB-lite"/>
    </source>
</evidence>